<sequence length="49" mass="5848">MEKKLRGERRKTYKIQKSGGENGEANRTREKQNTNNRKLVESRGRRQET</sequence>
<feature type="compositionally biased region" description="Basic residues" evidence="1">
    <location>
        <begin position="1"/>
        <end position="14"/>
    </location>
</feature>
<protein>
    <submittedName>
        <fullName evidence="2">Uncharacterized protein</fullName>
    </submittedName>
</protein>
<dbReference type="AlphaFoldDB" id="A0A9I9D605"/>
<evidence type="ECO:0000256" key="1">
    <source>
        <dbReference type="SAM" id="MobiDB-lite"/>
    </source>
</evidence>
<accession>A0A9I9D605</accession>
<dbReference type="EnsemblPlants" id="MELO3C013613.2.1">
    <property type="protein sequence ID" value="MELO3C013613.2.1"/>
    <property type="gene ID" value="MELO3C013613.2"/>
</dbReference>
<name>A0A9I9D605_CUCME</name>
<reference evidence="2" key="1">
    <citation type="submission" date="2023-03" db="UniProtKB">
        <authorList>
            <consortium name="EnsemblPlants"/>
        </authorList>
    </citation>
    <scope>IDENTIFICATION</scope>
</reference>
<proteinExistence type="predicted"/>
<feature type="compositionally biased region" description="Basic and acidic residues" evidence="1">
    <location>
        <begin position="24"/>
        <end position="49"/>
    </location>
</feature>
<organism evidence="2">
    <name type="scientific">Cucumis melo</name>
    <name type="common">Muskmelon</name>
    <dbReference type="NCBI Taxonomy" id="3656"/>
    <lineage>
        <taxon>Eukaryota</taxon>
        <taxon>Viridiplantae</taxon>
        <taxon>Streptophyta</taxon>
        <taxon>Embryophyta</taxon>
        <taxon>Tracheophyta</taxon>
        <taxon>Spermatophyta</taxon>
        <taxon>Magnoliopsida</taxon>
        <taxon>eudicotyledons</taxon>
        <taxon>Gunneridae</taxon>
        <taxon>Pentapetalae</taxon>
        <taxon>rosids</taxon>
        <taxon>fabids</taxon>
        <taxon>Cucurbitales</taxon>
        <taxon>Cucurbitaceae</taxon>
        <taxon>Benincaseae</taxon>
        <taxon>Cucumis</taxon>
    </lineage>
</organism>
<dbReference type="Gramene" id="MELO3C013613.2.1">
    <property type="protein sequence ID" value="MELO3C013613.2.1"/>
    <property type="gene ID" value="MELO3C013613.2"/>
</dbReference>
<feature type="region of interest" description="Disordered" evidence="1">
    <location>
        <begin position="1"/>
        <end position="49"/>
    </location>
</feature>
<evidence type="ECO:0000313" key="2">
    <source>
        <dbReference type="EnsemblPlants" id="MELO3C013613.2.1"/>
    </source>
</evidence>